<evidence type="ECO:0000256" key="2">
    <source>
        <dbReference type="ARBA" id="ARBA00022475"/>
    </source>
</evidence>
<dbReference type="PANTHER" id="PTHR36115">
    <property type="entry name" value="PROLINE-RICH ANTIGEN HOMOLOG-RELATED"/>
    <property type="match status" value="1"/>
</dbReference>
<dbReference type="EMBL" id="PFMA01000071">
    <property type="protein sequence ID" value="PIY93221.1"/>
    <property type="molecule type" value="Genomic_DNA"/>
</dbReference>
<protein>
    <submittedName>
        <fullName evidence="9">RDD family protein</fullName>
    </submittedName>
</protein>
<gene>
    <name evidence="9" type="ORF">COY69_02810</name>
</gene>
<keyword evidence="5 7" id="KW-0472">Membrane</keyword>
<evidence type="ECO:0000256" key="6">
    <source>
        <dbReference type="SAM" id="MobiDB-lite"/>
    </source>
</evidence>
<evidence type="ECO:0000259" key="8">
    <source>
        <dbReference type="Pfam" id="PF06271"/>
    </source>
</evidence>
<evidence type="ECO:0000256" key="1">
    <source>
        <dbReference type="ARBA" id="ARBA00004651"/>
    </source>
</evidence>
<dbReference type="Pfam" id="PF06271">
    <property type="entry name" value="RDD"/>
    <property type="match status" value="1"/>
</dbReference>
<feature type="region of interest" description="Disordered" evidence="6">
    <location>
        <begin position="1"/>
        <end position="24"/>
    </location>
</feature>
<dbReference type="Proteomes" id="UP000229449">
    <property type="component" value="Unassembled WGS sequence"/>
</dbReference>
<dbReference type="GO" id="GO:0005886">
    <property type="term" value="C:plasma membrane"/>
    <property type="evidence" value="ECO:0007669"/>
    <property type="project" value="UniProtKB-SubCell"/>
</dbReference>
<sequence length="161" mass="18317">MENQTENKTMETPQMPPSTNTIPNLPTETSQHFAGFWIRFLAVLIDGIILNIVFKILNLKTYSTIGTTVQYNLNGWPLLISAAYYIGFWVWQSATPGKMVLNLKIIEESGAKLTWQKAIIRYLSMMLSGIVFGLGFIWVAFNPKKQGWHDLLAKTYVVKTK</sequence>
<feature type="transmembrane region" description="Helical" evidence="7">
    <location>
        <begin position="36"/>
        <end position="59"/>
    </location>
</feature>
<feature type="domain" description="RDD" evidence="8">
    <location>
        <begin position="34"/>
        <end position="154"/>
    </location>
</feature>
<evidence type="ECO:0000256" key="7">
    <source>
        <dbReference type="SAM" id="Phobius"/>
    </source>
</evidence>
<evidence type="ECO:0000256" key="3">
    <source>
        <dbReference type="ARBA" id="ARBA00022692"/>
    </source>
</evidence>
<keyword evidence="3 7" id="KW-0812">Transmembrane</keyword>
<dbReference type="InterPro" id="IPR010432">
    <property type="entry name" value="RDD"/>
</dbReference>
<name>A0A2M7R9H2_9BACT</name>
<comment type="subcellular location">
    <subcellularLocation>
        <location evidence="1">Cell membrane</location>
        <topology evidence="1">Multi-pass membrane protein</topology>
    </subcellularLocation>
</comment>
<dbReference type="InterPro" id="IPR051791">
    <property type="entry name" value="Pra-immunoreactive"/>
</dbReference>
<comment type="caution">
    <text evidence="9">The sequence shown here is derived from an EMBL/GenBank/DDBJ whole genome shotgun (WGS) entry which is preliminary data.</text>
</comment>
<evidence type="ECO:0000256" key="4">
    <source>
        <dbReference type="ARBA" id="ARBA00022989"/>
    </source>
</evidence>
<keyword evidence="4 7" id="KW-1133">Transmembrane helix</keyword>
<proteinExistence type="predicted"/>
<keyword evidence="2" id="KW-1003">Cell membrane</keyword>
<dbReference type="AlphaFoldDB" id="A0A2M7R9H2"/>
<feature type="transmembrane region" description="Helical" evidence="7">
    <location>
        <begin position="119"/>
        <end position="141"/>
    </location>
</feature>
<feature type="transmembrane region" description="Helical" evidence="7">
    <location>
        <begin position="71"/>
        <end position="91"/>
    </location>
</feature>
<dbReference type="PANTHER" id="PTHR36115:SF9">
    <property type="entry name" value="LMO1584 PROTEIN"/>
    <property type="match status" value="1"/>
</dbReference>
<evidence type="ECO:0000313" key="10">
    <source>
        <dbReference type="Proteomes" id="UP000229449"/>
    </source>
</evidence>
<evidence type="ECO:0000256" key="5">
    <source>
        <dbReference type="ARBA" id="ARBA00023136"/>
    </source>
</evidence>
<organism evidence="9 10">
    <name type="scientific">Candidatus Magasanikbacteria bacterium CG_4_10_14_0_8_um_filter_32_14</name>
    <dbReference type="NCBI Taxonomy" id="1974640"/>
    <lineage>
        <taxon>Bacteria</taxon>
        <taxon>Candidatus Magasanikiibacteriota</taxon>
    </lineage>
</organism>
<reference evidence="10" key="1">
    <citation type="submission" date="2017-09" db="EMBL/GenBank/DDBJ databases">
        <title>Depth-based differentiation of microbial function through sediment-hosted aquifers and enrichment of novel symbionts in the deep terrestrial subsurface.</title>
        <authorList>
            <person name="Probst A.J."/>
            <person name="Ladd B."/>
            <person name="Jarett J.K."/>
            <person name="Geller-Mcgrath D.E."/>
            <person name="Sieber C.M.K."/>
            <person name="Emerson J.B."/>
            <person name="Anantharaman K."/>
            <person name="Thomas B.C."/>
            <person name="Malmstrom R."/>
            <person name="Stieglmeier M."/>
            <person name="Klingl A."/>
            <person name="Woyke T."/>
            <person name="Ryan C.M."/>
            <person name="Banfield J.F."/>
        </authorList>
    </citation>
    <scope>NUCLEOTIDE SEQUENCE [LARGE SCALE GENOMIC DNA]</scope>
</reference>
<evidence type="ECO:0000313" key="9">
    <source>
        <dbReference type="EMBL" id="PIY93221.1"/>
    </source>
</evidence>
<accession>A0A2M7R9H2</accession>